<accession>A0A1B7MRR0</accession>
<dbReference type="SUPFAM" id="SSF50405">
    <property type="entry name" value="Actin-crosslinking proteins"/>
    <property type="match status" value="1"/>
</dbReference>
<protein>
    <submittedName>
        <fullName evidence="1">Uncharacterized protein</fullName>
    </submittedName>
</protein>
<dbReference type="AlphaFoldDB" id="A0A1B7MRR0"/>
<dbReference type="OrthoDB" id="2695946at2759"/>
<sequence length="99" mass="11021">MSDYPLAPKNYTIENTWWKKQLVSVGGEDAIIGCQHLIGGTQTWKLEYRDGYATFQGVPPYPTDGKYIAVGPDGSVLVYSETPGLFQLESVDVDKNIFM</sequence>
<name>A0A1B7MRR0_9AGAM</name>
<dbReference type="InParanoid" id="A0A1B7MRR0"/>
<gene>
    <name evidence="1" type="ORF">K503DRAFT_773658</name>
</gene>
<dbReference type="EMBL" id="KV448515">
    <property type="protein sequence ID" value="OAX35267.1"/>
    <property type="molecule type" value="Genomic_DNA"/>
</dbReference>
<reference evidence="1 2" key="1">
    <citation type="submission" date="2016-06" db="EMBL/GenBank/DDBJ databases">
        <title>Comparative genomics of the ectomycorrhizal sister species Rhizopogon vinicolor and Rhizopogon vesiculosus (Basidiomycota: Boletales) reveals a divergence of the mating type B locus.</title>
        <authorList>
            <consortium name="DOE Joint Genome Institute"/>
            <person name="Mujic A.B."/>
            <person name="Kuo A."/>
            <person name="Tritt A."/>
            <person name="Lipzen A."/>
            <person name="Chen C."/>
            <person name="Johnson J."/>
            <person name="Sharma A."/>
            <person name="Barry K."/>
            <person name="Grigoriev I.V."/>
            <person name="Spatafora J.W."/>
        </authorList>
    </citation>
    <scope>NUCLEOTIDE SEQUENCE [LARGE SCALE GENOMIC DNA]</scope>
    <source>
        <strain evidence="1 2">AM-OR11-026</strain>
    </source>
</reference>
<dbReference type="InterPro" id="IPR008999">
    <property type="entry name" value="Actin-crosslinking"/>
</dbReference>
<dbReference type="Proteomes" id="UP000092154">
    <property type="component" value="Unassembled WGS sequence"/>
</dbReference>
<proteinExistence type="predicted"/>
<evidence type="ECO:0000313" key="1">
    <source>
        <dbReference type="EMBL" id="OAX35267.1"/>
    </source>
</evidence>
<evidence type="ECO:0000313" key="2">
    <source>
        <dbReference type="Proteomes" id="UP000092154"/>
    </source>
</evidence>
<keyword evidence="2" id="KW-1185">Reference proteome</keyword>
<organism evidence="1 2">
    <name type="scientific">Rhizopogon vinicolor AM-OR11-026</name>
    <dbReference type="NCBI Taxonomy" id="1314800"/>
    <lineage>
        <taxon>Eukaryota</taxon>
        <taxon>Fungi</taxon>
        <taxon>Dikarya</taxon>
        <taxon>Basidiomycota</taxon>
        <taxon>Agaricomycotina</taxon>
        <taxon>Agaricomycetes</taxon>
        <taxon>Agaricomycetidae</taxon>
        <taxon>Boletales</taxon>
        <taxon>Suillineae</taxon>
        <taxon>Rhizopogonaceae</taxon>
        <taxon>Rhizopogon</taxon>
    </lineage>
</organism>